<dbReference type="EMBL" id="ASGP02000004">
    <property type="protein sequence ID" value="KAH9510932.1"/>
    <property type="molecule type" value="Genomic_DNA"/>
</dbReference>
<protein>
    <submittedName>
        <fullName evidence="3">Uncharacterized protein</fullName>
    </submittedName>
</protein>
<dbReference type="InterPro" id="IPR046426">
    <property type="entry name" value="DAXX_histone-bd_sf"/>
</dbReference>
<dbReference type="Gene3D" id="1.20.58.2170">
    <property type="match status" value="1"/>
</dbReference>
<evidence type="ECO:0000313" key="4">
    <source>
        <dbReference type="Proteomes" id="UP000790347"/>
    </source>
</evidence>
<gene>
    <name evidence="3" type="ORF">DERF_009422</name>
</gene>
<dbReference type="Proteomes" id="UP000790347">
    <property type="component" value="Unassembled WGS sequence"/>
</dbReference>
<reference evidence="3" key="2">
    <citation type="journal article" date="2022" name="Res Sq">
        <title>Comparative Genomics Reveals Insights into the Divergent Evolution of Astigmatic Mites and Household Pest Adaptations.</title>
        <authorList>
            <person name="Xiong Q."/>
            <person name="Wan A.T.-Y."/>
            <person name="Liu X.-Y."/>
            <person name="Fung C.S.-H."/>
            <person name="Xiao X."/>
            <person name="Malainual N."/>
            <person name="Hou J."/>
            <person name="Wang L."/>
            <person name="Wang M."/>
            <person name="Yang K."/>
            <person name="Cui Y."/>
            <person name="Leung E."/>
            <person name="Nong W."/>
            <person name="Shin S.-K."/>
            <person name="Au S."/>
            <person name="Jeong K.Y."/>
            <person name="Chew F.T."/>
            <person name="Hui J."/>
            <person name="Leung T.F."/>
            <person name="Tungtrongchitr A."/>
            <person name="Zhong N."/>
            <person name="Liu Z."/>
            <person name="Tsui S."/>
        </authorList>
    </citation>
    <scope>NUCLEOTIDE SEQUENCE</scope>
    <source>
        <strain evidence="3">Derf</strain>
        <tissue evidence="3">Whole organism</tissue>
    </source>
</reference>
<feature type="compositionally biased region" description="Acidic residues" evidence="2">
    <location>
        <begin position="390"/>
        <end position="429"/>
    </location>
</feature>
<reference evidence="3" key="1">
    <citation type="submission" date="2013-05" db="EMBL/GenBank/DDBJ databases">
        <authorList>
            <person name="Yim A.K.Y."/>
            <person name="Chan T.F."/>
            <person name="Ji K.M."/>
            <person name="Liu X.Y."/>
            <person name="Zhou J.W."/>
            <person name="Li R.Q."/>
            <person name="Yang K.Y."/>
            <person name="Li J."/>
            <person name="Li M."/>
            <person name="Law P.T.W."/>
            <person name="Wu Y.L."/>
            <person name="Cai Z.L."/>
            <person name="Qin H."/>
            <person name="Bao Y."/>
            <person name="Leung R.K.K."/>
            <person name="Ng P.K.S."/>
            <person name="Zou J."/>
            <person name="Zhong X.J."/>
            <person name="Ran P.X."/>
            <person name="Zhong N.S."/>
            <person name="Liu Z.G."/>
            <person name="Tsui S.K.W."/>
        </authorList>
    </citation>
    <scope>NUCLEOTIDE SEQUENCE</scope>
    <source>
        <strain evidence="3">Derf</strain>
        <tissue evidence="3">Whole organism</tissue>
    </source>
</reference>
<dbReference type="AlphaFoldDB" id="A0A922HU08"/>
<proteinExistence type="predicted"/>
<comment type="caution">
    <text evidence="3">The sequence shown here is derived from an EMBL/GenBank/DDBJ whole genome shotgun (WGS) entry which is preliminary data.</text>
</comment>
<feature type="coiled-coil region" evidence="1">
    <location>
        <begin position="338"/>
        <end position="365"/>
    </location>
</feature>
<feature type="region of interest" description="Disordered" evidence="2">
    <location>
        <begin position="372"/>
        <end position="429"/>
    </location>
</feature>
<keyword evidence="4" id="KW-1185">Reference proteome</keyword>
<dbReference type="GO" id="GO:0042393">
    <property type="term" value="F:histone binding"/>
    <property type="evidence" value="ECO:0007669"/>
    <property type="project" value="InterPro"/>
</dbReference>
<keyword evidence="1" id="KW-0175">Coiled coil</keyword>
<feature type="compositionally biased region" description="Basic and acidic residues" evidence="2">
    <location>
        <begin position="372"/>
        <end position="383"/>
    </location>
</feature>
<sequence>MDSNCKRKIDFISLTSSTIEKKIKNDVKECFENYRLFPDETGDEQLTKAQDSIRQYMKMFGEIVTDPDLYEASLTKLTSIIDKLKANCRDFIKNPQFIRLFDSFTDDLSKNANSSIVNIAITLHNDLMKELYRFTLPTKSEHSKVGLDRKTQRKINKLTLHLKKIQDKLFECQLRPLTLDEMEDETVFTKYIPRLEKQAVQIWQRRETLLNRSTDSGSQLYRKFTYNQLDDPQLNQIVEDYFNQYLFSLSKAENETLQSKKLTVIKLPMFTIFDLKEAISDQLNAKKIDFQLTDDVLIRIYRHIIDEMDKRRSAIQCECLDNYHILNYTDSPDSTVAIENDAGLIEQLERNSVEAKDRMETLITEYKKKDLEINGHPTNDDSKSLGWDDNNNDDDSDEDDNDIDDDDNGGDDDDDDDVGSDDDNDDNNN</sequence>
<accession>A0A922HU08</accession>
<evidence type="ECO:0000256" key="2">
    <source>
        <dbReference type="SAM" id="MobiDB-lite"/>
    </source>
</evidence>
<name>A0A922HU08_DERFA</name>
<evidence type="ECO:0000256" key="1">
    <source>
        <dbReference type="SAM" id="Coils"/>
    </source>
</evidence>
<organism evidence="3 4">
    <name type="scientific">Dermatophagoides farinae</name>
    <name type="common">American house dust mite</name>
    <dbReference type="NCBI Taxonomy" id="6954"/>
    <lineage>
        <taxon>Eukaryota</taxon>
        <taxon>Metazoa</taxon>
        <taxon>Ecdysozoa</taxon>
        <taxon>Arthropoda</taxon>
        <taxon>Chelicerata</taxon>
        <taxon>Arachnida</taxon>
        <taxon>Acari</taxon>
        <taxon>Acariformes</taxon>
        <taxon>Sarcoptiformes</taxon>
        <taxon>Astigmata</taxon>
        <taxon>Psoroptidia</taxon>
        <taxon>Analgoidea</taxon>
        <taxon>Pyroglyphidae</taxon>
        <taxon>Dermatophagoidinae</taxon>
        <taxon>Dermatophagoides</taxon>
    </lineage>
</organism>
<evidence type="ECO:0000313" key="3">
    <source>
        <dbReference type="EMBL" id="KAH9510932.1"/>
    </source>
</evidence>